<dbReference type="CDD" id="cd07302">
    <property type="entry name" value="CHD"/>
    <property type="match status" value="1"/>
</dbReference>
<dbReference type="SUPFAM" id="SSF55073">
    <property type="entry name" value="Nucleotide cyclase"/>
    <property type="match status" value="1"/>
</dbReference>
<dbReference type="SMART" id="SM00044">
    <property type="entry name" value="CYCc"/>
    <property type="match status" value="1"/>
</dbReference>
<reference evidence="3 4" key="1">
    <citation type="submission" date="2020-05" db="EMBL/GenBank/DDBJ databases">
        <title>Complete closed genome sequence of Defluviicoccus vanus.</title>
        <authorList>
            <person name="Bessarab I."/>
            <person name="Arumugam K."/>
            <person name="Maszenan A.M."/>
            <person name="Seviour R.J."/>
            <person name="Williams R.B."/>
        </authorList>
    </citation>
    <scope>NUCLEOTIDE SEQUENCE [LARGE SCALE GENOMIC DNA]</scope>
    <source>
        <strain evidence="3 4">Ben 114</strain>
    </source>
</reference>
<name>A0A7H1N377_9PROT</name>
<dbReference type="Pfam" id="PF05226">
    <property type="entry name" value="CHASE2"/>
    <property type="match status" value="1"/>
</dbReference>
<keyword evidence="1" id="KW-1133">Transmembrane helix</keyword>
<dbReference type="PROSITE" id="PS50125">
    <property type="entry name" value="GUANYLATE_CYCLASE_2"/>
    <property type="match status" value="1"/>
</dbReference>
<dbReference type="GO" id="GO:0004016">
    <property type="term" value="F:adenylate cyclase activity"/>
    <property type="evidence" value="ECO:0007669"/>
    <property type="project" value="UniProtKB-ARBA"/>
</dbReference>
<keyword evidence="4" id="KW-1185">Reference proteome</keyword>
<sequence>MAIILATIPFGLAWQQRLDLAWLFRLRGALTPPSDVVIVAMDKESADALDLPTNPTEWPRALHARLIDTLTASGAQLIAFDVNFAGRRDDAEDRLAFADAMSRSRRVLLLEQLEHRQKVVATGDAQSGLSLEERRLPLPMFAEAALGTAPFPLPRWPSRVDRFWTFLDRYGESPTLPVFAVQLAAGNVVEALPNLETDRPRDLPETSHTPVVESLPSPAVARAQALRIQLQGSSVDSMLRNGSEKPNLQALLHLFAGPDARYLNFYGPAGTIRTISYHRLITEDREALISLAGKYVFVGYDELQGPSKVDTFDTVFAGRNGVEMSGVEIAATAFANLRADQTLKRPDLIVAVAVILGLAIIGAVLICCMPVAVGVPATVAFGLSYLVLACLIFAHHNLWLPLAVPLVIELPLVVVFGVLAQYLRARRRREAMQHVVGYYVPKEVVHEMADHAVNPLAVRETTYAVCLALDAENFTSLSEALPPEEMATFLNDYLAAIDEPLARHDVDFKEFHADSVMCAWMSSDIDVVVRARACQAALDVIDAVAAFNTKRSVRLGVRLGLHAGLVFLGNVGAGGQFSFRILGDIVNTASRVEGLNKYVGTRLLASEEVVADVEGLLTRPLGQFRLKGKKAALGIVEIIADARHAGDEQLLLCQRFTAALDAFRAGHRRQAAALFTDVLQGFPDDGPARFYLDRCRGQWGGDTASRDTDPVILLDKK</sequence>
<dbReference type="InterPro" id="IPR050697">
    <property type="entry name" value="Adenylyl/Guanylyl_Cyclase_3/4"/>
</dbReference>
<feature type="transmembrane region" description="Helical" evidence="1">
    <location>
        <begin position="348"/>
        <end position="368"/>
    </location>
</feature>
<feature type="transmembrane region" description="Helical" evidence="1">
    <location>
        <begin position="402"/>
        <end position="423"/>
    </location>
</feature>
<dbReference type="InterPro" id="IPR001054">
    <property type="entry name" value="A/G_cyclase"/>
</dbReference>
<dbReference type="GO" id="GO:0009190">
    <property type="term" value="P:cyclic nucleotide biosynthetic process"/>
    <property type="evidence" value="ECO:0007669"/>
    <property type="project" value="InterPro"/>
</dbReference>
<dbReference type="KEGG" id="dvn:HQ394_13555"/>
<gene>
    <name evidence="3" type="ORF">HQ394_13555</name>
</gene>
<evidence type="ECO:0000259" key="2">
    <source>
        <dbReference type="PROSITE" id="PS50125"/>
    </source>
</evidence>
<dbReference type="AlphaFoldDB" id="A0A7H1N377"/>
<dbReference type="InterPro" id="IPR029787">
    <property type="entry name" value="Nucleotide_cyclase"/>
</dbReference>
<dbReference type="SMART" id="SM01080">
    <property type="entry name" value="CHASE2"/>
    <property type="match status" value="1"/>
</dbReference>
<protein>
    <submittedName>
        <fullName evidence="3">Adenylate/guanylate cyclase domain-containing protein</fullName>
    </submittedName>
</protein>
<dbReference type="RefSeq" id="WP_190260649.1">
    <property type="nucleotide sequence ID" value="NZ_CP053923.1"/>
</dbReference>
<evidence type="ECO:0000256" key="1">
    <source>
        <dbReference type="SAM" id="Phobius"/>
    </source>
</evidence>
<dbReference type="Pfam" id="PF00211">
    <property type="entry name" value="Guanylate_cyc"/>
    <property type="match status" value="1"/>
</dbReference>
<accession>A0A7H1N377</accession>
<dbReference type="GO" id="GO:0035556">
    <property type="term" value="P:intracellular signal transduction"/>
    <property type="evidence" value="ECO:0007669"/>
    <property type="project" value="InterPro"/>
</dbReference>
<dbReference type="InterPro" id="IPR007890">
    <property type="entry name" value="CHASE2"/>
</dbReference>
<feature type="domain" description="Guanylate cyclase" evidence="2">
    <location>
        <begin position="465"/>
        <end position="593"/>
    </location>
</feature>
<organism evidence="3 4">
    <name type="scientific">Defluviicoccus vanus</name>
    <dbReference type="NCBI Taxonomy" id="111831"/>
    <lineage>
        <taxon>Bacteria</taxon>
        <taxon>Pseudomonadati</taxon>
        <taxon>Pseudomonadota</taxon>
        <taxon>Alphaproteobacteria</taxon>
        <taxon>Rhodospirillales</taxon>
        <taxon>Rhodospirillaceae</taxon>
        <taxon>Defluviicoccus</taxon>
    </lineage>
</organism>
<keyword evidence="1" id="KW-0472">Membrane</keyword>
<evidence type="ECO:0000313" key="4">
    <source>
        <dbReference type="Proteomes" id="UP000516369"/>
    </source>
</evidence>
<proteinExistence type="predicted"/>
<keyword evidence="1" id="KW-0812">Transmembrane</keyword>
<dbReference type="PANTHER" id="PTHR43081">
    <property type="entry name" value="ADENYLATE CYCLASE, TERMINAL-DIFFERENTIATION SPECIFIC-RELATED"/>
    <property type="match status" value="1"/>
</dbReference>
<dbReference type="Gene3D" id="3.30.70.1230">
    <property type="entry name" value="Nucleotide cyclase"/>
    <property type="match status" value="1"/>
</dbReference>
<dbReference type="PANTHER" id="PTHR43081:SF1">
    <property type="entry name" value="ADENYLATE CYCLASE, TERMINAL-DIFFERENTIATION SPECIFIC"/>
    <property type="match status" value="1"/>
</dbReference>
<feature type="transmembrane region" description="Helical" evidence="1">
    <location>
        <begin position="375"/>
        <end position="396"/>
    </location>
</feature>
<dbReference type="Proteomes" id="UP000516369">
    <property type="component" value="Chromosome"/>
</dbReference>
<dbReference type="EMBL" id="CP053923">
    <property type="protein sequence ID" value="QNT70163.1"/>
    <property type="molecule type" value="Genomic_DNA"/>
</dbReference>
<evidence type="ECO:0000313" key="3">
    <source>
        <dbReference type="EMBL" id="QNT70163.1"/>
    </source>
</evidence>